<evidence type="ECO:0000313" key="1">
    <source>
        <dbReference type="EMBL" id="PSH56678.1"/>
    </source>
</evidence>
<organism evidence="1 2">
    <name type="scientific">Phyllobacterium endophyticum</name>
    <dbReference type="NCBI Taxonomy" id="1149773"/>
    <lineage>
        <taxon>Bacteria</taxon>
        <taxon>Pseudomonadati</taxon>
        <taxon>Pseudomonadota</taxon>
        <taxon>Alphaproteobacteria</taxon>
        <taxon>Hyphomicrobiales</taxon>
        <taxon>Phyllobacteriaceae</taxon>
        <taxon>Phyllobacterium</taxon>
    </lineage>
</organism>
<accession>A0A2P7AR23</accession>
<protein>
    <submittedName>
        <fullName evidence="1">Uncharacterized protein</fullName>
    </submittedName>
</protein>
<keyword evidence="2" id="KW-1185">Reference proteome</keyword>
<name>A0A2P7AR23_9HYPH</name>
<comment type="caution">
    <text evidence="1">The sequence shown here is derived from an EMBL/GenBank/DDBJ whole genome shotgun (WGS) entry which is preliminary data.</text>
</comment>
<dbReference type="AlphaFoldDB" id="A0A2P7AR23"/>
<gene>
    <name evidence="1" type="ORF">CU100_15065</name>
</gene>
<reference evidence="2" key="1">
    <citation type="submission" date="2017-11" db="EMBL/GenBank/DDBJ databases">
        <authorList>
            <person name="Kuznetsova I."/>
            <person name="Sazanova A."/>
            <person name="Chirak E."/>
            <person name="Safronova V."/>
            <person name="Willems A."/>
        </authorList>
    </citation>
    <scope>NUCLEOTIDE SEQUENCE [LARGE SCALE GENOMIC DNA]</scope>
    <source>
        <strain evidence="2">PEPV15</strain>
    </source>
</reference>
<dbReference type="Proteomes" id="UP000241158">
    <property type="component" value="Unassembled WGS sequence"/>
</dbReference>
<dbReference type="EMBL" id="PGGN01000003">
    <property type="protein sequence ID" value="PSH56678.1"/>
    <property type="molecule type" value="Genomic_DNA"/>
</dbReference>
<proteinExistence type="predicted"/>
<sequence>MISCCHSPTNDDTVDFLQIVAIGADSLARSDASPWARHPSVCDMAETVNGAKRYPSLEQTSSSSRRLYITLRRRLPGVDS</sequence>
<evidence type="ECO:0000313" key="2">
    <source>
        <dbReference type="Proteomes" id="UP000241158"/>
    </source>
</evidence>